<feature type="binding site" evidence="9">
    <location>
        <position position="74"/>
    </location>
    <ligand>
        <name>Mg(2+)</name>
        <dbReference type="ChEBI" id="CHEBI:18420"/>
    </ligand>
</feature>
<keyword evidence="5 9" id="KW-0784">Thiamine biosynthesis</keyword>
<comment type="catalytic activity">
    <reaction evidence="7 9 10">
        <text>2-(2-carboxy-4-methylthiazol-5-yl)ethyl phosphate + 4-amino-2-methyl-5-(diphosphooxymethyl)pyrimidine + 2 H(+) = thiamine phosphate + CO2 + diphosphate</text>
        <dbReference type="Rhea" id="RHEA:47848"/>
        <dbReference type="ChEBI" id="CHEBI:15378"/>
        <dbReference type="ChEBI" id="CHEBI:16526"/>
        <dbReference type="ChEBI" id="CHEBI:33019"/>
        <dbReference type="ChEBI" id="CHEBI:37575"/>
        <dbReference type="ChEBI" id="CHEBI:57841"/>
        <dbReference type="ChEBI" id="CHEBI:62890"/>
        <dbReference type="EC" id="2.5.1.3"/>
    </reaction>
</comment>
<dbReference type="HAMAP" id="MF_00097">
    <property type="entry name" value="TMP_synthase"/>
    <property type="match status" value="1"/>
</dbReference>
<keyword evidence="14" id="KW-1185">Reference proteome</keyword>
<proteinExistence type="inferred from homology"/>
<protein>
    <recommendedName>
        <fullName evidence="9">Thiamine-phosphate synthase</fullName>
        <shortName evidence="9">TP synthase</shortName>
        <shortName evidence="9">TPS</shortName>
        <ecNumber evidence="9">2.5.1.3</ecNumber>
    </recommendedName>
    <alternativeName>
        <fullName evidence="9">Thiamine-phosphate pyrophosphorylase</fullName>
        <shortName evidence="9">TMP pyrophosphorylase</shortName>
        <shortName evidence="9">TMP-PPase</shortName>
    </alternativeName>
</protein>
<sequence>MNTRAHFPYQLYLVISQADCGGRGYLEVAEQAILGGVDIIQLREKLLGTAGFLEAAKRLKDITDKHNIPLIINDNLQVAMSLPAAGIHVGNSDIPPVQIRSQWDASSAYVGYSIEYIDQLANKQAAVSDYLGISPVFRTATKSDTVTEWSLDGITQIRQLTSKKLVAIGNIDKHNARAVVSAGADCIAVVSAVCGARDPLKAAYELKNELLK</sequence>
<comment type="function">
    <text evidence="9">Condenses 4-methyl-5-(beta-hydroxyethyl)thiazole monophosphate (THZ-P) and 2-methyl-4-amino-5-hydroxymethyl pyrimidine pyrophosphate (HMP-PP) to form thiamine monophosphate (TMP).</text>
</comment>
<comment type="similarity">
    <text evidence="9 10">Belongs to the thiamine-phosphate synthase family.</text>
</comment>
<comment type="caution">
    <text evidence="9">Lacks conserved residue(s) required for the propagation of feature annotation.</text>
</comment>
<dbReference type="EC" id="2.5.1.3" evidence="9"/>
<comment type="catalytic activity">
    <reaction evidence="8 9 10">
        <text>2-[(2R,5Z)-2-carboxy-4-methylthiazol-5(2H)-ylidene]ethyl phosphate + 4-amino-2-methyl-5-(diphosphooxymethyl)pyrimidine + 2 H(+) = thiamine phosphate + CO2 + diphosphate</text>
        <dbReference type="Rhea" id="RHEA:47844"/>
        <dbReference type="ChEBI" id="CHEBI:15378"/>
        <dbReference type="ChEBI" id="CHEBI:16526"/>
        <dbReference type="ChEBI" id="CHEBI:33019"/>
        <dbReference type="ChEBI" id="CHEBI:37575"/>
        <dbReference type="ChEBI" id="CHEBI:57841"/>
        <dbReference type="ChEBI" id="CHEBI:62899"/>
        <dbReference type="EC" id="2.5.1.3"/>
    </reaction>
</comment>
<evidence type="ECO:0000256" key="2">
    <source>
        <dbReference type="ARBA" id="ARBA00022679"/>
    </source>
</evidence>
<feature type="binding site" evidence="9">
    <location>
        <position position="142"/>
    </location>
    <ligand>
        <name>4-amino-2-methyl-5-(diphosphooxymethyl)pyrimidine</name>
        <dbReference type="ChEBI" id="CHEBI:57841"/>
    </ligand>
</feature>
<dbReference type="InterPro" id="IPR034291">
    <property type="entry name" value="TMP_synthase"/>
</dbReference>
<evidence type="ECO:0000256" key="1">
    <source>
        <dbReference type="ARBA" id="ARBA00005165"/>
    </source>
</evidence>
<dbReference type="Pfam" id="PF02581">
    <property type="entry name" value="TMP-TENI"/>
    <property type="match status" value="1"/>
</dbReference>
<dbReference type="Proteomes" id="UP000239711">
    <property type="component" value="Unassembled WGS sequence"/>
</dbReference>
<keyword evidence="2 9" id="KW-0808">Transferase</keyword>
<dbReference type="InterPro" id="IPR022998">
    <property type="entry name" value="ThiamineP_synth_TenI"/>
</dbReference>
<evidence type="ECO:0000256" key="9">
    <source>
        <dbReference type="HAMAP-Rule" id="MF_00097"/>
    </source>
</evidence>
<dbReference type="GO" id="GO:0004789">
    <property type="term" value="F:thiamine-phosphate diphosphorylase activity"/>
    <property type="evidence" value="ECO:0007669"/>
    <property type="project" value="UniProtKB-UniRule"/>
</dbReference>
<dbReference type="CDD" id="cd00564">
    <property type="entry name" value="TMP_TenI"/>
    <property type="match status" value="1"/>
</dbReference>
<comment type="pathway">
    <text evidence="1 9 11">Cofactor biosynthesis; thiamine diphosphate biosynthesis; thiamine phosphate from 4-amino-2-methyl-5-diphosphomethylpyrimidine and 4-methyl-5-(2-phosphoethyl)-thiazole: step 1/1.</text>
</comment>
<dbReference type="GO" id="GO:0000287">
    <property type="term" value="F:magnesium ion binding"/>
    <property type="evidence" value="ECO:0007669"/>
    <property type="project" value="UniProtKB-UniRule"/>
</dbReference>
<name>A0A2S9J2V3_9SPHI</name>
<evidence type="ECO:0000256" key="3">
    <source>
        <dbReference type="ARBA" id="ARBA00022723"/>
    </source>
</evidence>
<feature type="binding site" evidence="9">
    <location>
        <position position="113"/>
    </location>
    <ligand>
        <name>4-amino-2-methyl-5-(diphosphooxymethyl)pyrimidine</name>
        <dbReference type="ChEBI" id="CHEBI:57841"/>
    </ligand>
</feature>
<keyword evidence="4 9" id="KW-0460">Magnesium</keyword>
<dbReference type="InterPro" id="IPR036206">
    <property type="entry name" value="ThiamineP_synth_sf"/>
</dbReference>
<evidence type="ECO:0000256" key="4">
    <source>
        <dbReference type="ARBA" id="ARBA00022842"/>
    </source>
</evidence>
<dbReference type="SUPFAM" id="SSF51391">
    <property type="entry name" value="Thiamin phosphate synthase"/>
    <property type="match status" value="1"/>
</dbReference>
<dbReference type="NCBIfam" id="TIGR00693">
    <property type="entry name" value="thiE"/>
    <property type="match status" value="1"/>
</dbReference>
<keyword evidence="3 9" id="KW-0479">Metal-binding</keyword>
<evidence type="ECO:0000313" key="13">
    <source>
        <dbReference type="EMBL" id="PRD47111.1"/>
    </source>
</evidence>
<evidence type="ECO:0000256" key="5">
    <source>
        <dbReference type="ARBA" id="ARBA00022977"/>
    </source>
</evidence>
<accession>A0A2S9J2V3</accession>
<dbReference type="UniPathway" id="UPA00060">
    <property type="reaction ID" value="UER00141"/>
</dbReference>
<feature type="binding site" evidence="9">
    <location>
        <position position="93"/>
    </location>
    <ligand>
        <name>Mg(2+)</name>
        <dbReference type="ChEBI" id="CHEBI:18420"/>
    </ligand>
</feature>
<evidence type="ECO:0000256" key="8">
    <source>
        <dbReference type="ARBA" id="ARBA00047883"/>
    </source>
</evidence>
<dbReference type="Gene3D" id="3.20.20.70">
    <property type="entry name" value="Aldolase class I"/>
    <property type="match status" value="1"/>
</dbReference>
<evidence type="ECO:0000313" key="14">
    <source>
        <dbReference type="Proteomes" id="UP000239711"/>
    </source>
</evidence>
<comment type="cofactor">
    <cofactor evidence="9">
        <name>Mg(2+)</name>
        <dbReference type="ChEBI" id="CHEBI:18420"/>
    </cofactor>
    <text evidence="9">Binds 1 Mg(2+) ion per subunit.</text>
</comment>
<dbReference type="AlphaFoldDB" id="A0A2S9J2V3"/>
<gene>
    <name evidence="9 13" type="primary">thiE</name>
    <name evidence="13" type="ORF">C5745_11875</name>
</gene>
<dbReference type="RefSeq" id="WP_105717228.1">
    <property type="nucleotide sequence ID" value="NZ_PVBQ01000008.1"/>
</dbReference>
<dbReference type="GO" id="GO:0009229">
    <property type="term" value="P:thiamine diphosphate biosynthetic process"/>
    <property type="evidence" value="ECO:0007669"/>
    <property type="project" value="UniProtKB-UniRule"/>
</dbReference>
<organism evidence="13 14">
    <name type="scientific">Sphingobacterium haloxyli</name>
    <dbReference type="NCBI Taxonomy" id="2100533"/>
    <lineage>
        <taxon>Bacteria</taxon>
        <taxon>Pseudomonadati</taxon>
        <taxon>Bacteroidota</taxon>
        <taxon>Sphingobacteriia</taxon>
        <taxon>Sphingobacteriales</taxon>
        <taxon>Sphingobacteriaceae</taxon>
        <taxon>Sphingobacterium</taxon>
    </lineage>
</organism>
<dbReference type="PANTHER" id="PTHR20857:SF23">
    <property type="entry name" value="THIAMINE BIOSYNTHETIC BIFUNCTIONAL ENZYME"/>
    <property type="match status" value="1"/>
</dbReference>
<comment type="caution">
    <text evidence="13">The sequence shown here is derived from an EMBL/GenBank/DDBJ whole genome shotgun (WGS) entry which is preliminary data.</text>
</comment>
<dbReference type="GO" id="GO:0005737">
    <property type="term" value="C:cytoplasm"/>
    <property type="evidence" value="ECO:0007669"/>
    <property type="project" value="TreeGrafter"/>
</dbReference>
<dbReference type="GO" id="GO:0009228">
    <property type="term" value="P:thiamine biosynthetic process"/>
    <property type="evidence" value="ECO:0007669"/>
    <property type="project" value="UniProtKB-KW"/>
</dbReference>
<comment type="catalytic activity">
    <reaction evidence="6 9 10">
        <text>4-methyl-5-(2-phosphooxyethyl)-thiazole + 4-amino-2-methyl-5-(diphosphooxymethyl)pyrimidine + H(+) = thiamine phosphate + diphosphate</text>
        <dbReference type="Rhea" id="RHEA:22328"/>
        <dbReference type="ChEBI" id="CHEBI:15378"/>
        <dbReference type="ChEBI" id="CHEBI:33019"/>
        <dbReference type="ChEBI" id="CHEBI:37575"/>
        <dbReference type="ChEBI" id="CHEBI:57841"/>
        <dbReference type="ChEBI" id="CHEBI:58296"/>
        <dbReference type="EC" id="2.5.1.3"/>
    </reaction>
</comment>
<evidence type="ECO:0000259" key="12">
    <source>
        <dbReference type="Pfam" id="PF02581"/>
    </source>
</evidence>
<feature type="binding site" evidence="9">
    <location>
        <begin position="190"/>
        <end position="191"/>
    </location>
    <ligand>
        <name>2-[(2R,5Z)-2-carboxy-4-methylthiazol-5(2H)-ylidene]ethyl phosphate</name>
        <dbReference type="ChEBI" id="CHEBI:62899"/>
    </ligand>
</feature>
<feature type="binding site" evidence="9">
    <location>
        <begin position="41"/>
        <end position="45"/>
    </location>
    <ligand>
        <name>4-amino-2-methyl-5-(diphosphooxymethyl)pyrimidine</name>
        <dbReference type="ChEBI" id="CHEBI:57841"/>
    </ligand>
</feature>
<feature type="domain" description="Thiamine phosphate synthase/TenI" evidence="12">
    <location>
        <begin position="11"/>
        <end position="193"/>
    </location>
</feature>
<dbReference type="EMBL" id="PVBQ01000008">
    <property type="protein sequence ID" value="PRD47111.1"/>
    <property type="molecule type" value="Genomic_DNA"/>
</dbReference>
<evidence type="ECO:0000256" key="6">
    <source>
        <dbReference type="ARBA" id="ARBA00047334"/>
    </source>
</evidence>
<dbReference type="InterPro" id="IPR013785">
    <property type="entry name" value="Aldolase_TIM"/>
</dbReference>
<feature type="binding site" evidence="9">
    <location>
        <position position="73"/>
    </location>
    <ligand>
        <name>4-amino-2-methyl-5-(diphosphooxymethyl)pyrimidine</name>
        <dbReference type="ChEBI" id="CHEBI:57841"/>
    </ligand>
</feature>
<reference evidence="13 14" key="1">
    <citation type="submission" date="2018-02" db="EMBL/GenBank/DDBJ databases">
        <title>The draft genome of Sphingobacterium sp. 5JN-11.</title>
        <authorList>
            <person name="Liu L."/>
            <person name="Li L."/>
            <person name="Liang L."/>
            <person name="Zhang X."/>
            <person name="Wang T."/>
        </authorList>
    </citation>
    <scope>NUCLEOTIDE SEQUENCE [LARGE SCALE GENOMIC DNA]</scope>
    <source>
        <strain evidence="13 14">5JN-11</strain>
    </source>
</reference>
<evidence type="ECO:0000256" key="10">
    <source>
        <dbReference type="RuleBase" id="RU003826"/>
    </source>
</evidence>
<feature type="binding site" evidence="9">
    <location>
        <begin position="139"/>
        <end position="141"/>
    </location>
    <ligand>
        <name>2-[(2R,5Z)-2-carboxy-4-methylthiazol-5(2H)-ylidene]ethyl phosphate</name>
        <dbReference type="ChEBI" id="CHEBI:62899"/>
    </ligand>
</feature>
<evidence type="ECO:0000256" key="11">
    <source>
        <dbReference type="RuleBase" id="RU004253"/>
    </source>
</evidence>
<dbReference type="PANTHER" id="PTHR20857">
    <property type="entry name" value="THIAMINE-PHOSPHATE PYROPHOSPHORYLASE"/>
    <property type="match status" value="1"/>
</dbReference>
<dbReference type="OrthoDB" id="9812206at2"/>
<evidence type="ECO:0000256" key="7">
    <source>
        <dbReference type="ARBA" id="ARBA00047851"/>
    </source>
</evidence>